<evidence type="ECO:0000256" key="1">
    <source>
        <dbReference type="ARBA" id="ARBA00004167"/>
    </source>
</evidence>
<dbReference type="STRING" id="1798513.A3A40_00610"/>
<organism evidence="7 8">
    <name type="scientific">Candidatus Kaiserbacteria bacterium RIFCSPLOWO2_01_FULL_54_20</name>
    <dbReference type="NCBI Taxonomy" id="1798513"/>
    <lineage>
        <taxon>Bacteria</taxon>
        <taxon>Candidatus Kaiseribacteriota</taxon>
    </lineage>
</organism>
<dbReference type="InterPro" id="IPR007156">
    <property type="entry name" value="MamQ_LemA"/>
</dbReference>
<dbReference type="PANTHER" id="PTHR34478">
    <property type="entry name" value="PROTEIN LEMA"/>
    <property type="match status" value="1"/>
</dbReference>
<evidence type="ECO:0000256" key="5">
    <source>
        <dbReference type="ARBA" id="ARBA00023136"/>
    </source>
</evidence>
<dbReference type="InterPro" id="IPR023353">
    <property type="entry name" value="LemA-like_dom_sf"/>
</dbReference>
<keyword evidence="4 6" id="KW-1133">Transmembrane helix</keyword>
<comment type="subcellular location">
    <subcellularLocation>
        <location evidence="1">Membrane</location>
        <topology evidence="1">Single-pass membrane protein</topology>
    </subcellularLocation>
</comment>
<dbReference type="AlphaFoldDB" id="A0A1F6EKQ6"/>
<evidence type="ECO:0000256" key="4">
    <source>
        <dbReference type="ARBA" id="ARBA00022989"/>
    </source>
</evidence>
<keyword evidence="5 6" id="KW-0472">Membrane</keyword>
<dbReference type="Pfam" id="PF04011">
    <property type="entry name" value="LemA"/>
    <property type="match status" value="1"/>
</dbReference>
<name>A0A1F6EKQ6_9BACT</name>
<evidence type="ECO:0008006" key="9">
    <source>
        <dbReference type="Google" id="ProtNLM"/>
    </source>
</evidence>
<comment type="caution">
    <text evidence="7">The sequence shown here is derived from an EMBL/GenBank/DDBJ whole genome shotgun (WGS) entry which is preliminary data.</text>
</comment>
<feature type="transmembrane region" description="Helical" evidence="6">
    <location>
        <begin position="6"/>
        <end position="25"/>
    </location>
</feature>
<keyword evidence="3 6" id="KW-0812">Transmembrane</keyword>
<dbReference type="SUPFAM" id="SSF140478">
    <property type="entry name" value="LemA-like"/>
    <property type="match status" value="1"/>
</dbReference>
<proteinExistence type="inferred from homology"/>
<dbReference type="EMBL" id="MFMA01000023">
    <property type="protein sequence ID" value="OGG73932.1"/>
    <property type="molecule type" value="Genomic_DNA"/>
</dbReference>
<dbReference type="Proteomes" id="UP000178427">
    <property type="component" value="Unassembled WGS sequence"/>
</dbReference>
<accession>A0A1F6EKQ6</accession>
<comment type="similarity">
    <text evidence="2">Belongs to the LemA family.</text>
</comment>
<protein>
    <recommendedName>
        <fullName evidence="9">LemA family protein</fullName>
    </recommendedName>
</protein>
<evidence type="ECO:0000256" key="6">
    <source>
        <dbReference type="SAM" id="Phobius"/>
    </source>
</evidence>
<evidence type="ECO:0000256" key="2">
    <source>
        <dbReference type="ARBA" id="ARBA00008854"/>
    </source>
</evidence>
<evidence type="ECO:0000313" key="8">
    <source>
        <dbReference type="Proteomes" id="UP000178427"/>
    </source>
</evidence>
<evidence type="ECO:0000313" key="7">
    <source>
        <dbReference type="EMBL" id="OGG73932.1"/>
    </source>
</evidence>
<sequence>MALDLIVIGLIVLIALFLVLLYNGLVRARNMVENAWSQIDVQLKKRSDLIPNLMETVKGYMKHERETLKEVTEARTKFLNAQTMGEKAKASNMMTDALKSIFAVAESYPQLRASENFKHLQEELSDIEGKIAYARQFYNDSVLEYNNSIQVFPNSMVAGPFGFAKREFFEVSAGERQNVKVKF</sequence>
<dbReference type="Gene3D" id="1.20.1440.20">
    <property type="entry name" value="LemA-like domain"/>
    <property type="match status" value="1"/>
</dbReference>
<evidence type="ECO:0000256" key="3">
    <source>
        <dbReference type="ARBA" id="ARBA00022692"/>
    </source>
</evidence>
<dbReference type="PANTHER" id="PTHR34478:SF2">
    <property type="entry name" value="MEMBRANE PROTEIN"/>
    <property type="match status" value="1"/>
</dbReference>
<reference evidence="7 8" key="1">
    <citation type="journal article" date="2016" name="Nat. Commun.">
        <title>Thousands of microbial genomes shed light on interconnected biogeochemical processes in an aquifer system.</title>
        <authorList>
            <person name="Anantharaman K."/>
            <person name="Brown C.T."/>
            <person name="Hug L.A."/>
            <person name="Sharon I."/>
            <person name="Castelle C.J."/>
            <person name="Probst A.J."/>
            <person name="Thomas B.C."/>
            <person name="Singh A."/>
            <person name="Wilkins M.J."/>
            <person name="Karaoz U."/>
            <person name="Brodie E.L."/>
            <person name="Williams K.H."/>
            <person name="Hubbard S.S."/>
            <person name="Banfield J.F."/>
        </authorList>
    </citation>
    <scope>NUCLEOTIDE SEQUENCE [LARGE SCALE GENOMIC DNA]</scope>
</reference>
<dbReference type="GO" id="GO:0016020">
    <property type="term" value="C:membrane"/>
    <property type="evidence" value="ECO:0007669"/>
    <property type="project" value="UniProtKB-SubCell"/>
</dbReference>
<gene>
    <name evidence="7" type="ORF">A3A40_00610</name>
</gene>